<dbReference type="KEGG" id="spar:SPRG_07637"/>
<name>A0A067C8T0_SAPPC</name>
<keyword evidence="2" id="KW-1185">Reference proteome</keyword>
<dbReference type="RefSeq" id="XP_012202305.1">
    <property type="nucleotide sequence ID" value="XM_012346915.1"/>
</dbReference>
<protein>
    <submittedName>
        <fullName evidence="1">Uncharacterized protein</fullName>
    </submittedName>
</protein>
<dbReference type="EMBL" id="KK583220">
    <property type="protein sequence ID" value="KDO26923.1"/>
    <property type="molecule type" value="Genomic_DNA"/>
</dbReference>
<dbReference type="Gene3D" id="3.80.10.10">
    <property type="entry name" value="Ribonuclease Inhibitor"/>
    <property type="match status" value="1"/>
</dbReference>
<gene>
    <name evidence="1" type="ORF">SPRG_07637</name>
</gene>
<evidence type="ECO:0000313" key="1">
    <source>
        <dbReference type="EMBL" id="KDO26923.1"/>
    </source>
</evidence>
<reference evidence="1 2" key="1">
    <citation type="journal article" date="2013" name="PLoS Genet.">
        <title>Distinctive expansion of potential virulence genes in the genome of the oomycete fish pathogen Saprolegnia parasitica.</title>
        <authorList>
            <person name="Jiang R.H."/>
            <person name="de Bruijn I."/>
            <person name="Haas B.J."/>
            <person name="Belmonte R."/>
            <person name="Lobach L."/>
            <person name="Christie J."/>
            <person name="van den Ackerveken G."/>
            <person name="Bottin A."/>
            <person name="Bulone V."/>
            <person name="Diaz-Moreno S.M."/>
            <person name="Dumas B."/>
            <person name="Fan L."/>
            <person name="Gaulin E."/>
            <person name="Govers F."/>
            <person name="Grenville-Briggs L.J."/>
            <person name="Horner N.R."/>
            <person name="Levin J.Z."/>
            <person name="Mammella M."/>
            <person name="Meijer H.J."/>
            <person name="Morris P."/>
            <person name="Nusbaum C."/>
            <person name="Oome S."/>
            <person name="Phillips A.J."/>
            <person name="van Rooyen D."/>
            <person name="Rzeszutek E."/>
            <person name="Saraiva M."/>
            <person name="Secombes C.J."/>
            <person name="Seidl M.F."/>
            <person name="Snel B."/>
            <person name="Stassen J.H."/>
            <person name="Sykes S."/>
            <person name="Tripathy S."/>
            <person name="van den Berg H."/>
            <person name="Vega-Arreguin J.C."/>
            <person name="Wawra S."/>
            <person name="Young S.K."/>
            <person name="Zeng Q."/>
            <person name="Dieguez-Uribeondo J."/>
            <person name="Russ C."/>
            <person name="Tyler B.M."/>
            <person name="van West P."/>
        </authorList>
    </citation>
    <scope>NUCLEOTIDE SEQUENCE [LARGE SCALE GENOMIC DNA]</scope>
    <source>
        <strain evidence="1 2">CBS 223.65</strain>
    </source>
</reference>
<dbReference type="AlphaFoldDB" id="A0A067C8T0"/>
<organism evidence="1 2">
    <name type="scientific">Saprolegnia parasitica (strain CBS 223.65)</name>
    <dbReference type="NCBI Taxonomy" id="695850"/>
    <lineage>
        <taxon>Eukaryota</taxon>
        <taxon>Sar</taxon>
        <taxon>Stramenopiles</taxon>
        <taxon>Oomycota</taxon>
        <taxon>Saprolegniomycetes</taxon>
        <taxon>Saprolegniales</taxon>
        <taxon>Saprolegniaceae</taxon>
        <taxon>Saprolegnia</taxon>
    </lineage>
</organism>
<dbReference type="VEuPathDB" id="FungiDB:SPRG_07637"/>
<dbReference type="GeneID" id="24129893"/>
<evidence type="ECO:0000313" key="2">
    <source>
        <dbReference type="Proteomes" id="UP000030745"/>
    </source>
</evidence>
<dbReference type="Proteomes" id="UP000030745">
    <property type="component" value="Unassembled WGS sequence"/>
</dbReference>
<dbReference type="SUPFAM" id="SSF52047">
    <property type="entry name" value="RNI-like"/>
    <property type="match status" value="1"/>
</dbReference>
<sequence>MHVLGAALVHWINHGLRGLRLSDVGLDDSGAAVLATVLRHASNTAPLTLSLVDNNLSLVGVIDLLASLASCTCVRAEIEVSETLQGHMDELVAVATNVGIKAICDDDVFEFYSPLAI</sequence>
<dbReference type="InterPro" id="IPR032675">
    <property type="entry name" value="LRR_dom_sf"/>
</dbReference>
<accession>A0A067C8T0</accession>
<dbReference type="SMART" id="SM00368">
    <property type="entry name" value="LRR_RI"/>
    <property type="match status" value="2"/>
</dbReference>
<proteinExistence type="predicted"/>